<keyword evidence="3" id="KW-1185">Reference proteome</keyword>
<dbReference type="Gene3D" id="3.40.50.150">
    <property type="entry name" value="Vaccinia Virus protein VP39"/>
    <property type="match status" value="1"/>
</dbReference>
<gene>
    <name evidence="2" type="ORF">Mco01_21010</name>
</gene>
<accession>A0ABQ4FWA0</accession>
<dbReference type="CDD" id="cd02440">
    <property type="entry name" value="AdoMet_MTases"/>
    <property type="match status" value="1"/>
</dbReference>
<evidence type="ECO:0000313" key="3">
    <source>
        <dbReference type="Proteomes" id="UP000603904"/>
    </source>
</evidence>
<dbReference type="SUPFAM" id="SSF53335">
    <property type="entry name" value="S-adenosyl-L-methionine-dependent methyltransferases"/>
    <property type="match status" value="1"/>
</dbReference>
<comment type="caution">
    <text evidence="2">The sequence shown here is derived from an EMBL/GenBank/DDBJ whole genome shotgun (WGS) entry which is preliminary data.</text>
</comment>
<dbReference type="EMBL" id="BOOC01000006">
    <property type="protein sequence ID" value="GIH39101.1"/>
    <property type="molecule type" value="Genomic_DNA"/>
</dbReference>
<dbReference type="PANTHER" id="PTHR42912">
    <property type="entry name" value="METHYLTRANSFERASE"/>
    <property type="match status" value="1"/>
</dbReference>
<organism evidence="2 3">
    <name type="scientific">Microbispora corallina</name>
    <dbReference type="NCBI Taxonomy" id="83302"/>
    <lineage>
        <taxon>Bacteria</taxon>
        <taxon>Bacillati</taxon>
        <taxon>Actinomycetota</taxon>
        <taxon>Actinomycetes</taxon>
        <taxon>Streptosporangiales</taxon>
        <taxon>Streptosporangiaceae</taxon>
        <taxon>Microbispora</taxon>
    </lineage>
</organism>
<proteinExistence type="predicted"/>
<dbReference type="RefSeq" id="WP_204056671.1">
    <property type="nucleotide sequence ID" value="NZ_BAAAGP010000016.1"/>
</dbReference>
<evidence type="ECO:0000259" key="1">
    <source>
        <dbReference type="Pfam" id="PF13649"/>
    </source>
</evidence>
<name>A0ABQ4FWA0_9ACTN</name>
<dbReference type="InterPro" id="IPR029063">
    <property type="entry name" value="SAM-dependent_MTases_sf"/>
</dbReference>
<dbReference type="InterPro" id="IPR050508">
    <property type="entry name" value="Methyltransf_Superfamily"/>
</dbReference>
<dbReference type="InterPro" id="IPR041698">
    <property type="entry name" value="Methyltransf_25"/>
</dbReference>
<protein>
    <recommendedName>
        <fullName evidence="1">Methyltransferase domain-containing protein</fullName>
    </recommendedName>
</protein>
<dbReference type="Proteomes" id="UP000603904">
    <property type="component" value="Unassembled WGS sequence"/>
</dbReference>
<evidence type="ECO:0000313" key="2">
    <source>
        <dbReference type="EMBL" id="GIH39101.1"/>
    </source>
</evidence>
<dbReference type="Pfam" id="PF13649">
    <property type="entry name" value="Methyltransf_25"/>
    <property type="match status" value="1"/>
</dbReference>
<sequence>MGLGRFLLTARGAGGGGHRHGLFRGGTIDHPRTYEVISTLAFAGKRGGSFARLAALSGARPGDRVLDVGCGTGCLTRAMAARIAPDGRVTGLDLSPAMIAYAGARGPASCSYVLGAAQDLAFDDGSFDVVVSSYAVHHVPAEARRAAFAQMRRVLRPGGRLMVADFRPPRGGLGRRLADALAGPAIAGDGTPGTDIDALAGMVAGAGFTIEAEGRLRPVTRYIRAVRP</sequence>
<reference evidence="2 3" key="1">
    <citation type="submission" date="2021-01" db="EMBL/GenBank/DDBJ databases">
        <title>Whole genome shotgun sequence of Microbispora corallina NBRC 16416.</title>
        <authorList>
            <person name="Komaki H."/>
            <person name="Tamura T."/>
        </authorList>
    </citation>
    <scope>NUCLEOTIDE SEQUENCE [LARGE SCALE GENOMIC DNA]</scope>
    <source>
        <strain evidence="2 3">NBRC 16416</strain>
    </source>
</reference>
<feature type="domain" description="Methyltransferase" evidence="1">
    <location>
        <begin position="65"/>
        <end position="159"/>
    </location>
</feature>